<feature type="domain" description="ABC transmembrane type-1" evidence="9">
    <location>
        <begin position="101"/>
        <end position="293"/>
    </location>
</feature>
<reference evidence="10" key="1">
    <citation type="submission" date="2024-05" db="EMBL/GenBank/DDBJ databases">
        <title>The Natural Products Discovery Center: Release of the First 8490 Sequenced Strains for Exploring Actinobacteria Biosynthetic Diversity.</title>
        <authorList>
            <person name="Kalkreuter E."/>
            <person name="Kautsar S.A."/>
            <person name="Yang D."/>
            <person name="Bader C.D."/>
            <person name="Teijaro C.N."/>
            <person name="Fluegel L."/>
            <person name="Davis C.M."/>
            <person name="Simpson J.R."/>
            <person name="Lauterbach L."/>
            <person name="Steele A.D."/>
            <person name="Gui C."/>
            <person name="Meng S."/>
            <person name="Li G."/>
            <person name="Viehrig K."/>
            <person name="Ye F."/>
            <person name="Su P."/>
            <person name="Kiefer A.F."/>
            <person name="Nichols A."/>
            <person name="Cepeda A.J."/>
            <person name="Yan W."/>
            <person name="Fan B."/>
            <person name="Jiang Y."/>
            <person name="Adhikari A."/>
            <person name="Zheng C.-J."/>
            <person name="Schuster L."/>
            <person name="Cowan T.M."/>
            <person name="Smanski M.J."/>
            <person name="Chevrette M.G."/>
            <person name="de Carvalho L.P.S."/>
            <person name="Shen B."/>
        </authorList>
    </citation>
    <scope>NUCLEOTIDE SEQUENCE</scope>
    <source>
        <strain evidence="10">NPDC080035</strain>
    </source>
</reference>
<proteinExistence type="inferred from homology"/>
<keyword evidence="3" id="KW-1003">Cell membrane</keyword>
<evidence type="ECO:0000256" key="7">
    <source>
        <dbReference type="RuleBase" id="RU363032"/>
    </source>
</evidence>
<dbReference type="GO" id="GO:0005886">
    <property type="term" value="C:plasma membrane"/>
    <property type="evidence" value="ECO:0007669"/>
    <property type="project" value="UniProtKB-SubCell"/>
</dbReference>
<dbReference type="EMBL" id="CP157390">
    <property type="protein sequence ID" value="XBM46489.1"/>
    <property type="molecule type" value="Genomic_DNA"/>
</dbReference>
<dbReference type="Pfam" id="PF00528">
    <property type="entry name" value="BPD_transp_1"/>
    <property type="match status" value="1"/>
</dbReference>
<evidence type="ECO:0000256" key="8">
    <source>
        <dbReference type="SAM" id="MobiDB-lite"/>
    </source>
</evidence>
<keyword evidence="4 7" id="KW-0812">Transmembrane</keyword>
<organism evidence="10">
    <name type="scientific">Leifsonia sp. NPDC080035</name>
    <dbReference type="NCBI Taxonomy" id="3143936"/>
    <lineage>
        <taxon>Bacteria</taxon>
        <taxon>Bacillati</taxon>
        <taxon>Actinomycetota</taxon>
        <taxon>Actinomycetes</taxon>
        <taxon>Micrococcales</taxon>
        <taxon>Microbacteriaceae</taxon>
        <taxon>Leifsonia</taxon>
    </lineage>
</organism>
<feature type="transmembrane region" description="Helical" evidence="7">
    <location>
        <begin position="170"/>
        <end position="192"/>
    </location>
</feature>
<keyword evidence="5 7" id="KW-1133">Transmembrane helix</keyword>
<dbReference type="InterPro" id="IPR035906">
    <property type="entry name" value="MetI-like_sf"/>
</dbReference>
<evidence type="ECO:0000259" key="9">
    <source>
        <dbReference type="PROSITE" id="PS50928"/>
    </source>
</evidence>
<evidence type="ECO:0000256" key="3">
    <source>
        <dbReference type="ARBA" id="ARBA00022475"/>
    </source>
</evidence>
<feature type="transmembrane region" description="Helical" evidence="7">
    <location>
        <begin position="38"/>
        <end position="60"/>
    </location>
</feature>
<evidence type="ECO:0000256" key="4">
    <source>
        <dbReference type="ARBA" id="ARBA00022692"/>
    </source>
</evidence>
<dbReference type="PANTHER" id="PTHR43744">
    <property type="entry name" value="ABC TRANSPORTER PERMEASE PROTEIN MG189-RELATED-RELATED"/>
    <property type="match status" value="1"/>
</dbReference>
<dbReference type="AlphaFoldDB" id="A0AAU7G963"/>
<dbReference type="PANTHER" id="PTHR43744:SF6">
    <property type="entry name" value="ABC TRANSPORTER PERMEASE PROTEIN YESQ-RELATED"/>
    <property type="match status" value="1"/>
</dbReference>
<comment type="similarity">
    <text evidence="7">Belongs to the binding-protein-dependent transport system permease family.</text>
</comment>
<feature type="transmembrane region" description="Helical" evidence="7">
    <location>
        <begin position="272"/>
        <end position="293"/>
    </location>
</feature>
<comment type="subcellular location">
    <subcellularLocation>
        <location evidence="1 7">Cell membrane</location>
        <topology evidence="1 7">Multi-pass membrane protein</topology>
    </subcellularLocation>
</comment>
<evidence type="ECO:0000256" key="5">
    <source>
        <dbReference type="ARBA" id="ARBA00022989"/>
    </source>
</evidence>
<dbReference type="RefSeq" id="WP_348786474.1">
    <property type="nucleotide sequence ID" value="NZ_CP157390.1"/>
</dbReference>
<protein>
    <submittedName>
        <fullName evidence="10">Carbohydrate ABC transporter permease</fullName>
    </submittedName>
</protein>
<feature type="region of interest" description="Disordered" evidence="8">
    <location>
        <begin position="1"/>
        <end position="28"/>
    </location>
</feature>
<dbReference type="SUPFAM" id="SSF161098">
    <property type="entry name" value="MetI-like"/>
    <property type="match status" value="1"/>
</dbReference>
<name>A0AAU7G963_9MICO</name>
<accession>A0AAU7G963</accession>
<sequence>MSATDTRTRPVAPASAGADPTAGREQRGRRRRWGWKSVLFHLFAVAVLVVILYPAVWMLMSSFKPGNEIIGSVDLIPRDGGLQNYVTALKGIGGISFWTFVANSLILAVASVIGVVVSCSVTAYAFARISFPGRGLFFACMIATMLLPFHVVIIPQYIVFNQLGLINTYWPLLLGKFLAADAFFVFLMIQFMRGLPRELDEAARIDGAGHVRTFVSVILPLMKPALVTSSIFAFIWSWNDFFGPLLYLKDPGTYTMPLALRLYVDQTSSSDYGAQMAMAILALLPVVVFFMAFQRYLVAGVATQGLKG</sequence>
<evidence type="ECO:0000256" key="6">
    <source>
        <dbReference type="ARBA" id="ARBA00023136"/>
    </source>
</evidence>
<dbReference type="GO" id="GO:0055085">
    <property type="term" value="P:transmembrane transport"/>
    <property type="evidence" value="ECO:0007669"/>
    <property type="project" value="InterPro"/>
</dbReference>
<dbReference type="InterPro" id="IPR000515">
    <property type="entry name" value="MetI-like"/>
</dbReference>
<keyword evidence="2 7" id="KW-0813">Transport</keyword>
<feature type="transmembrane region" description="Helical" evidence="7">
    <location>
        <begin position="136"/>
        <end position="158"/>
    </location>
</feature>
<dbReference type="CDD" id="cd06261">
    <property type="entry name" value="TM_PBP2"/>
    <property type="match status" value="1"/>
</dbReference>
<feature type="transmembrane region" description="Helical" evidence="7">
    <location>
        <begin position="105"/>
        <end position="127"/>
    </location>
</feature>
<dbReference type="Gene3D" id="1.10.3720.10">
    <property type="entry name" value="MetI-like"/>
    <property type="match status" value="1"/>
</dbReference>
<gene>
    <name evidence="10" type="ORF">AAME72_10320</name>
</gene>
<evidence type="ECO:0000256" key="2">
    <source>
        <dbReference type="ARBA" id="ARBA00022448"/>
    </source>
</evidence>
<evidence type="ECO:0000313" key="10">
    <source>
        <dbReference type="EMBL" id="XBM46489.1"/>
    </source>
</evidence>
<evidence type="ECO:0000256" key="1">
    <source>
        <dbReference type="ARBA" id="ARBA00004651"/>
    </source>
</evidence>
<dbReference type="PROSITE" id="PS50928">
    <property type="entry name" value="ABC_TM1"/>
    <property type="match status" value="1"/>
</dbReference>
<keyword evidence="6 7" id="KW-0472">Membrane</keyword>
<feature type="transmembrane region" description="Helical" evidence="7">
    <location>
        <begin position="213"/>
        <end position="238"/>
    </location>
</feature>